<feature type="binding site" evidence="7">
    <location>
        <position position="58"/>
    </location>
    <ligand>
        <name>Zn(2+)</name>
        <dbReference type="ChEBI" id="CHEBI:29105"/>
        <label>2</label>
    </ligand>
</feature>
<dbReference type="GO" id="GO:0004416">
    <property type="term" value="F:hydroxyacylglutathione hydrolase activity"/>
    <property type="evidence" value="ECO:0007669"/>
    <property type="project" value="UniProtKB-UniRule"/>
</dbReference>
<comment type="function">
    <text evidence="7">Thiolesterase that catalyzes the hydrolysis of S-D-lactoyl-glutathione to form glutathione and D-lactic acid.</text>
</comment>
<dbReference type="PANTHER" id="PTHR43705">
    <property type="entry name" value="HYDROXYACYLGLUTATHIONE HYDROLASE"/>
    <property type="match status" value="1"/>
</dbReference>
<comment type="caution">
    <text evidence="9">The sequence shown here is derived from an EMBL/GenBank/DDBJ whole genome shotgun (WGS) entry which is preliminary data.</text>
</comment>
<dbReference type="UniPathway" id="UPA00619">
    <property type="reaction ID" value="UER00676"/>
</dbReference>
<dbReference type="InterPro" id="IPR001279">
    <property type="entry name" value="Metallo-B-lactamas"/>
</dbReference>
<feature type="binding site" evidence="7">
    <location>
        <position position="129"/>
    </location>
    <ligand>
        <name>Zn(2+)</name>
        <dbReference type="ChEBI" id="CHEBI:29105"/>
        <label>1</label>
    </ligand>
</feature>
<dbReference type="Pfam" id="PF00753">
    <property type="entry name" value="Lactamase_B"/>
    <property type="match status" value="1"/>
</dbReference>
<dbReference type="PIRSF" id="PIRSF005457">
    <property type="entry name" value="Glx"/>
    <property type="match status" value="1"/>
</dbReference>
<dbReference type="HAMAP" id="MF_01374">
    <property type="entry name" value="Glyoxalase_2"/>
    <property type="match status" value="1"/>
</dbReference>
<evidence type="ECO:0000256" key="5">
    <source>
        <dbReference type="ARBA" id="ARBA00022801"/>
    </source>
</evidence>
<reference evidence="9 10" key="1">
    <citation type="submission" date="2018-06" db="EMBL/GenBank/DDBJ databases">
        <title>Genomic Encyclopedia of Type Strains, Phase III (KMG-III): the genomes of soil and plant-associated and newly described type strains.</title>
        <authorList>
            <person name="Whitman W."/>
        </authorList>
    </citation>
    <scope>NUCLEOTIDE SEQUENCE [LARGE SCALE GENOMIC DNA]</scope>
    <source>
        <strain evidence="9 10">CGMCC 1.15366</strain>
    </source>
</reference>
<organism evidence="9 10">
    <name type="scientific">Aliidiomarina maris</name>
    <dbReference type="NCBI Taxonomy" id="531312"/>
    <lineage>
        <taxon>Bacteria</taxon>
        <taxon>Pseudomonadati</taxon>
        <taxon>Pseudomonadota</taxon>
        <taxon>Gammaproteobacteria</taxon>
        <taxon>Alteromonadales</taxon>
        <taxon>Idiomarinaceae</taxon>
        <taxon>Aliidiomarina</taxon>
    </lineage>
</organism>
<keyword evidence="6 7" id="KW-0862">Zinc</keyword>
<dbReference type="SMART" id="SM00849">
    <property type="entry name" value="Lactamase_B"/>
    <property type="match status" value="1"/>
</dbReference>
<evidence type="ECO:0000259" key="8">
    <source>
        <dbReference type="SMART" id="SM00849"/>
    </source>
</evidence>
<evidence type="ECO:0000256" key="1">
    <source>
        <dbReference type="ARBA" id="ARBA00001623"/>
    </source>
</evidence>
<dbReference type="Pfam" id="PF16123">
    <property type="entry name" value="HAGH_C"/>
    <property type="match status" value="1"/>
</dbReference>
<comment type="catalytic activity">
    <reaction evidence="1 7">
        <text>an S-(2-hydroxyacyl)glutathione + H2O = a 2-hydroxy carboxylate + glutathione + H(+)</text>
        <dbReference type="Rhea" id="RHEA:21864"/>
        <dbReference type="ChEBI" id="CHEBI:15377"/>
        <dbReference type="ChEBI" id="CHEBI:15378"/>
        <dbReference type="ChEBI" id="CHEBI:57925"/>
        <dbReference type="ChEBI" id="CHEBI:58896"/>
        <dbReference type="ChEBI" id="CHEBI:71261"/>
        <dbReference type="EC" id="3.1.2.6"/>
    </reaction>
</comment>
<protein>
    <recommendedName>
        <fullName evidence="7">Hydroxyacylglutathione hydrolase</fullName>
        <ecNumber evidence="7">3.1.2.6</ecNumber>
    </recommendedName>
    <alternativeName>
        <fullName evidence="7">Glyoxalase II</fullName>
        <shortName evidence="7">Glx II</shortName>
    </alternativeName>
</protein>
<comment type="pathway">
    <text evidence="2 7">Secondary metabolite metabolism; methylglyoxal degradation; (R)-lactate from methylglyoxal: step 2/2.</text>
</comment>
<dbReference type="GO" id="GO:0046872">
    <property type="term" value="F:metal ion binding"/>
    <property type="evidence" value="ECO:0007669"/>
    <property type="project" value="UniProtKB-KW"/>
</dbReference>
<comment type="similarity">
    <text evidence="3 7">Belongs to the metallo-beta-lactamase superfamily. Glyoxalase II family.</text>
</comment>
<dbReference type="PANTHER" id="PTHR43705:SF1">
    <property type="entry name" value="HYDROXYACYLGLUTATHIONE HYDROLASE GLOB"/>
    <property type="match status" value="1"/>
</dbReference>
<evidence type="ECO:0000256" key="6">
    <source>
        <dbReference type="ARBA" id="ARBA00022833"/>
    </source>
</evidence>
<feature type="binding site" evidence="7">
    <location>
        <position position="167"/>
    </location>
    <ligand>
        <name>Zn(2+)</name>
        <dbReference type="ChEBI" id="CHEBI:29105"/>
        <label>2</label>
    </ligand>
</feature>
<keyword evidence="4 7" id="KW-0479">Metal-binding</keyword>
<accession>A0A327X6P9</accession>
<dbReference type="NCBIfam" id="TIGR03413">
    <property type="entry name" value="GSH_gloB"/>
    <property type="match status" value="1"/>
</dbReference>
<feature type="binding site" evidence="7">
    <location>
        <position position="112"/>
    </location>
    <ligand>
        <name>Zn(2+)</name>
        <dbReference type="ChEBI" id="CHEBI:29105"/>
        <label>1</label>
    </ligand>
</feature>
<dbReference type="GO" id="GO:0019243">
    <property type="term" value="P:methylglyoxal catabolic process to D-lactate via S-lactoyl-glutathione"/>
    <property type="evidence" value="ECO:0007669"/>
    <property type="project" value="UniProtKB-UniRule"/>
</dbReference>
<dbReference type="InterPro" id="IPR017782">
    <property type="entry name" value="Hydroxyacylglutathione_Hdrlase"/>
</dbReference>
<dbReference type="InterPro" id="IPR032282">
    <property type="entry name" value="HAGH_C"/>
</dbReference>
<dbReference type="SUPFAM" id="SSF56281">
    <property type="entry name" value="Metallo-hydrolase/oxidoreductase"/>
    <property type="match status" value="1"/>
</dbReference>
<proteinExistence type="inferred from homology"/>
<evidence type="ECO:0000256" key="7">
    <source>
        <dbReference type="HAMAP-Rule" id="MF_01374"/>
    </source>
</evidence>
<comment type="subunit">
    <text evidence="7">Monomer.</text>
</comment>
<evidence type="ECO:0000313" key="9">
    <source>
        <dbReference type="EMBL" id="RAK01714.1"/>
    </source>
</evidence>
<dbReference type="InterPro" id="IPR035680">
    <property type="entry name" value="Clx_II_MBL"/>
</dbReference>
<dbReference type="InterPro" id="IPR036866">
    <property type="entry name" value="RibonucZ/Hydroxyglut_hydro"/>
</dbReference>
<dbReference type="Gene3D" id="3.60.15.10">
    <property type="entry name" value="Ribonuclease Z/Hydroxyacylglutathione hydrolase-like"/>
    <property type="match status" value="1"/>
</dbReference>
<feature type="binding site" evidence="7">
    <location>
        <position position="59"/>
    </location>
    <ligand>
        <name>Zn(2+)</name>
        <dbReference type="ChEBI" id="CHEBI:29105"/>
        <label>2</label>
    </ligand>
</feature>
<comment type="cofactor">
    <cofactor evidence="7">
        <name>Zn(2+)</name>
        <dbReference type="ChEBI" id="CHEBI:29105"/>
    </cofactor>
    <text evidence="7">Binds 2 Zn(2+) ions per subunit.</text>
</comment>
<dbReference type="EC" id="3.1.2.6" evidence="7"/>
<gene>
    <name evidence="7" type="primary">gloB</name>
    <name evidence="9" type="ORF">B0I24_101341</name>
</gene>
<evidence type="ECO:0000313" key="10">
    <source>
        <dbReference type="Proteomes" id="UP000249203"/>
    </source>
</evidence>
<feature type="binding site" evidence="7">
    <location>
        <position position="56"/>
    </location>
    <ligand>
        <name>Zn(2+)</name>
        <dbReference type="ChEBI" id="CHEBI:29105"/>
        <label>1</label>
    </ligand>
</feature>
<dbReference type="EMBL" id="QLMD01000001">
    <property type="protein sequence ID" value="RAK01714.1"/>
    <property type="molecule type" value="Genomic_DNA"/>
</dbReference>
<dbReference type="AlphaFoldDB" id="A0A327X6P9"/>
<name>A0A327X6P9_9GAMM</name>
<dbReference type="CDD" id="cd07723">
    <property type="entry name" value="hydroxyacylglutathione_hydrolase_MBL-fold"/>
    <property type="match status" value="1"/>
</dbReference>
<dbReference type="InterPro" id="IPR050110">
    <property type="entry name" value="Glyoxalase_II_hydrolase"/>
</dbReference>
<dbReference type="Proteomes" id="UP000249203">
    <property type="component" value="Unassembled WGS sequence"/>
</dbReference>
<sequence length="255" mass="28308">MQMNVSAIPAFDDNYIWVIDNQHDCIVVDPGQAPGVLEFIAQHQLRLAAILITHHHGDHTGGVRDILAQHECPVYGPENSRFDGITHPVHEGNTVHIDALALEFAVLECPGHTLDHIAFYAQPWLFCGDTLFSAGCGRMFEGQPAQFLASLDKLAALPAETEVYCAHEYTAANLSFANAVEPDNQAIHQHQAWVARKRQHDQMTLPSRLALELEINPFLRTRVNSVKQAAQAHAEHALTSPTDVFASLRAWKDNF</sequence>
<evidence type="ECO:0000256" key="4">
    <source>
        <dbReference type="ARBA" id="ARBA00022723"/>
    </source>
</evidence>
<feature type="domain" description="Metallo-beta-lactamase" evidence="8">
    <location>
        <begin position="13"/>
        <end position="167"/>
    </location>
</feature>
<feature type="binding site" evidence="7">
    <location>
        <position position="129"/>
    </location>
    <ligand>
        <name>Zn(2+)</name>
        <dbReference type="ChEBI" id="CHEBI:29105"/>
        <label>2</label>
    </ligand>
</feature>
<evidence type="ECO:0000256" key="3">
    <source>
        <dbReference type="ARBA" id="ARBA00006759"/>
    </source>
</evidence>
<evidence type="ECO:0000256" key="2">
    <source>
        <dbReference type="ARBA" id="ARBA00004963"/>
    </source>
</evidence>
<feature type="binding site" evidence="7">
    <location>
        <position position="54"/>
    </location>
    <ligand>
        <name>Zn(2+)</name>
        <dbReference type="ChEBI" id="CHEBI:29105"/>
        <label>1</label>
    </ligand>
</feature>
<keyword evidence="5 7" id="KW-0378">Hydrolase</keyword>